<name>A0A6G3TVE7_9ACTN</name>
<comment type="caution">
    <text evidence="1">The sequence shown here is derived from an EMBL/GenBank/DDBJ whole genome shotgun (WGS) entry which is preliminary data.</text>
</comment>
<dbReference type="EMBL" id="JAAGMU010000148">
    <property type="protein sequence ID" value="NEC78126.1"/>
    <property type="molecule type" value="Genomic_DNA"/>
</dbReference>
<feature type="non-terminal residue" evidence="1">
    <location>
        <position position="1"/>
    </location>
</feature>
<accession>A0A6G3TVE7</accession>
<proteinExistence type="predicted"/>
<dbReference type="RefSeq" id="WP_164332753.1">
    <property type="nucleotide sequence ID" value="NZ_JAAGMU010000148.1"/>
</dbReference>
<organism evidence="1">
    <name type="scientific">Streptomyces sp. SID7958</name>
    <dbReference type="NCBI Taxonomy" id="2706093"/>
    <lineage>
        <taxon>Bacteria</taxon>
        <taxon>Bacillati</taxon>
        <taxon>Actinomycetota</taxon>
        <taxon>Actinomycetes</taxon>
        <taxon>Kitasatosporales</taxon>
        <taxon>Streptomycetaceae</taxon>
        <taxon>Streptomyces</taxon>
    </lineage>
</organism>
<dbReference type="AlphaFoldDB" id="A0A6G3TVE7"/>
<feature type="non-terminal residue" evidence="1">
    <location>
        <position position="89"/>
    </location>
</feature>
<sequence length="89" mass="9542">HEAARRSLGPGQGGLERAEFEELFPWGPAPAHLGGGTGWASAVLAEGLLVPAGTGYRFAHEEFADWIQGVHLDLDEALRALVHTRRTAD</sequence>
<gene>
    <name evidence="1" type="ORF">G3I38_02400</name>
</gene>
<evidence type="ECO:0000313" key="1">
    <source>
        <dbReference type="EMBL" id="NEC78126.1"/>
    </source>
</evidence>
<protein>
    <submittedName>
        <fullName evidence="1">Uncharacterized protein</fullName>
    </submittedName>
</protein>
<reference evidence="1" key="1">
    <citation type="submission" date="2020-01" db="EMBL/GenBank/DDBJ databases">
        <title>Insect and environment-associated Actinomycetes.</title>
        <authorList>
            <person name="Currrie C."/>
            <person name="Chevrette M."/>
            <person name="Carlson C."/>
            <person name="Stubbendieck R."/>
            <person name="Wendt-Pienkowski E."/>
        </authorList>
    </citation>
    <scope>NUCLEOTIDE SEQUENCE</scope>
    <source>
        <strain evidence="1">SID7958</strain>
    </source>
</reference>